<dbReference type="InParanoid" id="G3PKP0"/>
<evidence type="ECO:0000256" key="3">
    <source>
        <dbReference type="ARBA" id="ARBA00022771"/>
    </source>
</evidence>
<keyword evidence="3 5" id="KW-0863">Zinc-finger</keyword>
<name>G3PKP0_GASAC</name>
<feature type="domain" description="C2H2-type" evidence="7">
    <location>
        <begin position="1141"/>
        <end position="1165"/>
    </location>
</feature>
<dbReference type="GO" id="GO:0005634">
    <property type="term" value="C:nucleus"/>
    <property type="evidence" value="ECO:0007669"/>
    <property type="project" value="TreeGrafter"/>
</dbReference>
<dbReference type="OMA" id="HYAICHP"/>
<dbReference type="SUPFAM" id="SSF57667">
    <property type="entry name" value="beta-beta-alpha zinc fingers"/>
    <property type="match status" value="2"/>
</dbReference>
<dbReference type="GO" id="GO:0010468">
    <property type="term" value="P:regulation of gene expression"/>
    <property type="evidence" value="ECO:0007669"/>
    <property type="project" value="TreeGrafter"/>
</dbReference>
<dbReference type="InterPro" id="IPR059058">
    <property type="entry name" value="Znf-C2H2_ZNF462"/>
</dbReference>
<reference evidence="8" key="1">
    <citation type="submission" date="2006-01" db="EMBL/GenBank/DDBJ databases">
        <authorList>
            <person name="Lindblad-Toh K."/>
            <person name="Mauceli E."/>
            <person name="Grabherr M."/>
            <person name="Chang J.L."/>
            <person name="Lander E.S."/>
        </authorList>
    </citation>
    <scope>NUCLEOTIDE SEQUENCE [LARGE SCALE GENOMIC DNA]</scope>
</reference>
<dbReference type="Gene3D" id="3.30.160.60">
    <property type="entry name" value="Classic Zinc Finger"/>
    <property type="match status" value="6"/>
</dbReference>
<organism evidence="8">
    <name type="scientific">Gasterosteus aculeatus</name>
    <name type="common">Three-spined stickleback</name>
    <dbReference type="NCBI Taxonomy" id="69293"/>
    <lineage>
        <taxon>Eukaryota</taxon>
        <taxon>Metazoa</taxon>
        <taxon>Chordata</taxon>
        <taxon>Craniata</taxon>
        <taxon>Vertebrata</taxon>
        <taxon>Euteleostomi</taxon>
        <taxon>Actinopterygii</taxon>
        <taxon>Neopterygii</taxon>
        <taxon>Teleostei</taxon>
        <taxon>Neoteleostei</taxon>
        <taxon>Acanthomorphata</taxon>
        <taxon>Eupercaria</taxon>
        <taxon>Perciformes</taxon>
        <taxon>Cottioidei</taxon>
        <taxon>Gasterosteales</taxon>
        <taxon>Gasterosteidae</taxon>
        <taxon>Gasterosteus</taxon>
    </lineage>
</organism>
<keyword evidence="4" id="KW-0862">Zinc</keyword>
<dbReference type="PROSITE" id="PS50157">
    <property type="entry name" value="ZINC_FINGER_C2H2_2"/>
    <property type="match status" value="3"/>
</dbReference>
<feature type="region of interest" description="Disordered" evidence="6">
    <location>
        <begin position="1104"/>
        <end position="1125"/>
    </location>
</feature>
<feature type="domain" description="C2H2-type" evidence="7">
    <location>
        <begin position="1031"/>
        <end position="1058"/>
    </location>
</feature>
<keyword evidence="2" id="KW-0677">Repeat</keyword>
<evidence type="ECO:0000256" key="2">
    <source>
        <dbReference type="ARBA" id="ARBA00022737"/>
    </source>
</evidence>
<evidence type="ECO:0000256" key="6">
    <source>
        <dbReference type="SAM" id="MobiDB-lite"/>
    </source>
</evidence>
<accession>G3PKP0</accession>
<dbReference type="SMART" id="SM00355">
    <property type="entry name" value="ZnF_C2H2"/>
    <property type="match status" value="20"/>
</dbReference>
<protein>
    <recommendedName>
        <fullName evidence="7">C2H2-type domain-containing protein</fullName>
    </recommendedName>
</protein>
<dbReference type="eggNOG" id="KOG1721">
    <property type="taxonomic scope" value="Eukaryota"/>
</dbReference>
<evidence type="ECO:0000313" key="8">
    <source>
        <dbReference type="Ensembl" id="ENSGACP00000018170.1"/>
    </source>
</evidence>
<dbReference type="AlphaFoldDB" id="G3PKP0"/>
<dbReference type="FunFam" id="3.30.160.60:FF:000655">
    <property type="entry name" value="Zinc finger protein 462"/>
    <property type="match status" value="1"/>
</dbReference>
<dbReference type="STRING" id="69293.ENSGACP00000018170"/>
<dbReference type="GO" id="GO:0008270">
    <property type="term" value="F:zinc ion binding"/>
    <property type="evidence" value="ECO:0007669"/>
    <property type="project" value="UniProtKB-KW"/>
</dbReference>
<dbReference type="PANTHER" id="PTHR24403">
    <property type="entry name" value="ZINC FINGER PROTEIN"/>
    <property type="match status" value="1"/>
</dbReference>
<dbReference type="InterPro" id="IPR036236">
    <property type="entry name" value="Znf_C2H2_sf"/>
</dbReference>
<dbReference type="Bgee" id="ENSGACG00000013754">
    <property type="expression patterns" value="Expressed in head kidney and 6 other cell types or tissues"/>
</dbReference>
<dbReference type="InterPro" id="IPR050688">
    <property type="entry name" value="Zinc_finger/UBP_domain"/>
</dbReference>
<feature type="region of interest" description="Disordered" evidence="6">
    <location>
        <begin position="692"/>
        <end position="742"/>
    </location>
</feature>
<evidence type="ECO:0000259" key="7">
    <source>
        <dbReference type="PROSITE" id="PS50157"/>
    </source>
</evidence>
<dbReference type="Ensembl" id="ENSGACT00000018205.1">
    <property type="protein sequence ID" value="ENSGACP00000018170.1"/>
    <property type="gene ID" value="ENSGACG00000013754.1"/>
</dbReference>
<evidence type="ECO:0000256" key="4">
    <source>
        <dbReference type="ARBA" id="ARBA00022833"/>
    </source>
</evidence>
<evidence type="ECO:0000256" key="5">
    <source>
        <dbReference type="PROSITE-ProRule" id="PRU00042"/>
    </source>
</evidence>
<feature type="region of interest" description="Disordered" evidence="6">
    <location>
        <begin position="487"/>
        <end position="512"/>
    </location>
</feature>
<feature type="region of interest" description="Disordered" evidence="6">
    <location>
        <begin position="894"/>
        <end position="915"/>
    </location>
</feature>
<dbReference type="PANTHER" id="PTHR24403:SF67">
    <property type="entry name" value="FI01116P-RELATED"/>
    <property type="match status" value="1"/>
</dbReference>
<dbReference type="PROSITE" id="PS00028">
    <property type="entry name" value="ZINC_FINGER_C2H2_1"/>
    <property type="match status" value="8"/>
</dbReference>
<dbReference type="InterPro" id="IPR013087">
    <property type="entry name" value="Znf_C2H2_type"/>
</dbReference>
<sequence>KLFYCQKCNYGNPSLKGVAIHQTRVHKRLPYKMECVVEHTAAVCAQIEKSKLDSSARLPLPIMCEGDEDAFRNLRCTRCPFSTKFLHILRMHLWNSHRTNRSFADLLRVCFKQGDLQTGYHCEVCVFSHEKAAVVHKHYLERHPKRYRSLRHVTTHLYVGPDSSPSQRAAQSETKNYSCRACAFKGASVSAVTRHYRAVHPWSVKEDGSVLGVVSKRPGANRSAEDSDAAPESFGSHQMPVAFKAKASSKPLACYYCPARFRTRHGLNTHCGMKHVEVEKGDLHQHAEETQAAVSLFTCPYCPYMNIIHQGILSHCHVKHVGLEARADDHQVDEAQVSKWMDSLKTRRSAKAGNVKLRGYMCGTCPQICVTMEKLNEHCEAEHGEAAAKPAPTSAAKPDAPCLSKICAAGNCQYCTYSCSSKIVLARHVRIHHAAASVSKAQHCAYKCLLCSSSYRTKKLLGNHYFKRHGRDGFLKYYAPLYKGASSASEGASKSKTPAVGQGEKSAAETRQSNATSSLDTVTLYKCHMCSYKGVYRRYLLTHYKKTHKLDAYTTRKLLKKYNKCRKASGPPATESQEGGPVECIKCPGLVFDSAQTLVAHYAASHSSDGMLDFTVISQGTRKGSTGLYRCVRCSKRMNGIRKLWYHLDCHRESARKRARAAETTSPKAVSTEVGLFHSLTLDAAPTAFPSQLDAQDEPLPSETVDEAAQRNGTSGEPRPPSPLEKPADQEQPGLDSREGDHTCTQCQRSFMSLRGLRSHERSHAAMAALKKLNGAPASGLSYNINKYVLYKAGTTRPFLCSFCSYRTTFMGLWRCHFMKVHQGLHNHCLSKCSDFTMDPAESDDQDEESVQKADKEPSNSSEELTHWPDPDEELDITERSLYLEPPDVQRQLNHYSSRSQADCPSETNAPGTQLPDSRLLHCEFCTFNTEHLSSMRRHYLNRHGKKVLRCKDCDFFTSLRKTLEMHMQVGHSTWQPGPTHERDLRCPFCLYQTKNKNNMIDHIVLHREERVVPIEVRRPVLSRYLRGVVFRCHKCTFSCGGADKLRSHMARHDDVRPYRCRLCYFDCTRLSDLEAHLGDKHQVVRNHELVGQVSLDQLQAAVGRMPEEEPSSNLELRNDDSEDEETEGFVTDCAAEEKRFTCEFCGRHLANATDLERHVARHGL</sequence>
<evidence type="ECO:0000256" key="1">
    <source>
        <dbReference type="ARBA" id="ARBA00022723"/>
    </source>
</evidence>
<feature type="region of interest" description="Disordered" evidence="6">
    <location>
        <begin position="840"/>
        <end position="871"/>
    </location>
</feature>
<dbReference type="Pfam" id="PF23075">
    <property type="entry name" value="zf-C2H2_ZNF462_11"/>
    <property type="match status" value="1"/>
</dbReference>
<reference evidence="8" key="2">
    <citation type="submission" date="2024-04" db="UniProtKB">
        <authorList>
            <consortium name="Ensembl"/>
        </authorList>
    </citation>
    <scope>IDENTIFICATION</scope>
</reference>
<feature type="domain" description="C2H2-type" evidence="7">
    <location>
        <begin position="742"/>
        <end position="769"/>
    </location>
</feature>
<feature type="compositionally biased region" description="Basic and acidic residues" evidence="6">
    <location>
        <begin position="850"/>
        <end position="870"/>
    </location>
</feature>
<feature type="compositionally biased region" description="Low complexity" evidence="6">
    <location>
        <begin position="487"/>
        <end position="496"/>
    </location>
</feature>
<keyword evidence="1" id="KW-0479">Metal-binding</keyword>
<proteinExistence type="predicted"/>